<dbReference type="GeneID" id="93374995"/>
<dbReference type="EMBL" id="CP017839">
    <property type="protein sequence ID" value="APA98923.1"/>
    <property type="molecule type" value="Genomic_DNA"/>
</dbReference>
<keyword evidence="7" id="KW-1185">Reference proteome</keyword>
<dbReference type="Proteomes" id="UP000037179">
    <property type="component" value="Unassembled WGS sequence"/>
</dbReference>
<dbReference type="InterPro" id="IPR046532">
    <property type="entry name" value="DUF6597"/>
</dbReference>
<evidence type="ECO:0000259" key="4">
    <source>
        <dbReference type="PROSITE" id="PS01124"/>
    </source>
</evidence>
<evidence type="ECO:0000256" key="2">
    <source>
        <dbReference type="ARBA" id="ARBA00023125"/>
    </source>
</evidence>
<reference evidence="5 8" key="3">
    <citation type="submission" date="2016-10" db="EMBL/GenBank/DDBJ databases">
        <title>Genome sequence of Nocardia seriolae strain EM150506, isolated from Anguila japonica.</title>
        <authorList>
            <person name="Han H.-J."/>
        </authorList>
    </citation>
    <scope>NUCLEOTIDE SEQUENCE [LARGE SCALE GENOMIC DNA]</scope>
    <source>
        <strain evidence="5 8">EM150506</strain>
    </source>
</reference>
<keyword evidence="1" id="KW-0805">Transcription regulation</keyword>
<dbReference type="PROSITE" id="PS01124">
    <property type="entry name" value="HTH_ARAC_FAMILY_2"/>
    <property type="match status" value="1"/>
</dbReference>
<dbReference type="RefSeq" id="WP_033087093.1">
    <property type="nucleotide sequence ID" value="NZ_AP017900.1"/>
</dbReference>
<reference evidence="6 7" key="2">
    <citation type="journal article" date="2016" name="Genome Announc.">
        <title>Draft Genome Sequence of Erythromycin- and Oxytetracycline-Sensitive Nocardia seriolae Strain U-1 (NBRC 110359).</title>
        <authorList>
            <person name="Imajoh M."/>
            <person name="Sukeda M."/>
            <person name="Shimizu M."/>
            <person name="Yamane J."/>
            <person name="Ohnishi K."/>
            <person name="Oshima S."/>
        </authorList>
    </citation>
    <scope>NUCLEOTIDE SEQUENCE [LARGE SCALE GENOMIC DNA]</scope>
    <source>
        <strain evidence="6 7">U-1</strain>
    </source>
</reference>
<keyword evidence="3" id="KW-0804">Transcription</keyword>
<evidence type="ECO:0000256" key="1">
    <source>
        <dbReference type="ARBA" id="ARBA00023015"/>
    </source>
</evidence>
<dbReference type="InterPro" id="IPR009057">
    <property type="entry name" value="Homeodomain-like_sf"/>
</dbReference>
<dbReference type="GO" id="GO:0006355">
    <property type="term" value="P:regulation of DNA-templated transcription"/>
    <property type="evidence" value="ECO:0007669"/>
    <property type="project" value="UniProtKB-ARBA"/>
</dbReference>
<evidence type="ECO:0000256" key="3">
    <source>
        <dbReference type="ARBA" id="ARBA00023163"/>
    </source>
</evidence>
<dbReference type="GO" id="GO:0003677">
    <property type="term" value="F:DNA binding"/>
    <property type="evidence" value="ECO:0007669"/>
    <property type="project" value="UniProtKB-KW"/>
</dbReference>
<dbReference type="Pfam" id="PF12833">
    <property type="entry name" value="HTH_18"/>
    <property type="match status" value="1"/>
</dbReference>
<sequence length="243" mass="26278">MTDIHPPQGYRERPSAIGDAVLWTRKGVSDTDLPVLPDGSMDLLWMNGRLSIAGPDTRAYRPPSGFATRITGIRFYPGTAPSLLGIPAHELRDTRIDLADLWRTAELRRANELIATAPTPAMGLEAIARWRATESTPPDPKLRFIVASLQSGAPVSFAAAELGTGPRQLHRMSLTAFGYGPKTLGRILRMQRALALAREGTALADAAATVGYSDQSHLTRDIRELSGMSPRQLLTNGNAAKSE</sequence>
<evidence type="ECO:0000313" key="7">
    <source>
        <dbReference type="Proteomes" id="UP000037179"/>
    </source>
</evidence>
<keyword evidence="2" id="KW-0238">DNA-binding</keyword>
<dbReference type="AlphaFoldDB" id="A0ABC9Z2M8"/>
<dbReference type="PANTHER" id="PTHR46796">
    <property type="entry name" value="HTH-TYPE TRANSCRIPTIONAL ACTIVATOR RHAS-RELATED"/>
    <property type="match status" value="1"/>
</dbReference>
<dbReference type="KEGG" id="nsr:NS506_04877"/>
<dbReference type="PANTHER" id="PTHR46796:SF15">
    <property type="entry name" value="BLL1074 PROTEIN"/>
    <property type="match status" value="1"/>
</dbReference>
<protein>
    <submittedName>
        <fullName evidence="6">AraC family transcriptional regulator</fullName>
    </submittedName>
    <submittedName>
        <fullName evidence="5">HTH-type transcriptional regulator in mcrB 3'region</fullName>
    </submittedName>
</protein>
<dbReference type="Pfam" id="PF20240">
    <property type="entry name" value="DUF6597"/>
    <property type="match status" value="1"/>
</dbReference>
<name>A0ABC9Z2M8_9NOCA</name>
<gene>
    <name evidence="5" type="ORF">NS506_04877</name>
    <name evidence="6" type="ORF">NSK11_contig00141-0001</name>
</gene>
<dbReference type="Proteomes" id="UP000180166">
    <property type="component" value="Chromosome"/>
</dbReference>
<dbReference type="InterPro" id="IPR050204">
    <property type="entry name" value="AraC_XylS_family_regulators"/>
</dbReference>
<dbReference type="SUPFAM" id="SSF46689">
    <property type="entry name" value="Homeodomain-like"/>
    <property type="match status" value="1"/>
</dbReference>
<evidence type="ECO:0000313" key="6">
    <source>
        <dbReference type="EMBL" id="GAP32082.1"/>
    </source>
</evidence>
<dbReference type="SMART" id="SM00342">
    <property type="entry name" value="HTH_ARAC"/>
    <property type="match status" value="1"/>
</dbReference>
<organism evidence="6 7">
    <name type="scientific">Nocardia seriolae</name>
    <dbReference type="NCBI Taxonomy" id="37332"/>
    <lineage>
        <taxon>Bacteria</taxon>
        <taxon>Bacillati</taxon>
        <taxon>Actinomycetota</taxon>
        <taxon>Actinomycetes</taxon>
        <taxon>Mycobacteriales</taxon>
        <taxon>Nocardiaceae</taxon>
        <taxon>Nocardia</taxon>
    </lineage>
</organism>
<feature type="domain" description="HTH araC/xylS-type" evidence="4">
    <location>
        <begin position="139"/>
        <end position="236"/>
    </location>
</feature>
<dbReference type="InterPro" id="IPR018060">
    <property type="entry name" value="HTH_AraC"/>
</dbReference>
<evidence type="ECO:0000313" key="5">
    <source>
        <dbReference type="EMBL" id="APA98923.1"/>
    </source>
</evidence>
<proteinExistence type="predicted"/>
<dbReference type="PROSITE" id="PS00041">
    <property type="entry name" value="HTH_ARAC_FAMILY_1"/>
    <property type="match status" value="1"/>
</dbReference>
<dbReference type="InterPro" id="IPR018062">
    <property type="entry name" value="HTH_AraC-typ_CS"/>
</dbReference>
<dbReference type="Gene3D" id="1.10.10.60">
    <property type="entry name" value="Homeodomain-like"/>
    <property type="match status" value="1"/>
</dbReference>
<dbReference type="EMBL" id="BBYQ01000141">
    <property type="protein sequence ID" value="GAP32082.1"/>
    <property type="molecule type" value="Genomic_DNA"/>
</dbReference>
<accession>A0ABC9Z2M8</accession>
<reference evidence="7" key="1">
    <citation type="submission" date="2015-07" db="EMBL/GenBank/DDBJ databases">
        <title>Nocardia seriolae U-1 whole genome shotgun sequence.</title>
        <authorList>
            <person name="Imajoh M."/>
            <person name="Fukumoto Y."/>
            <person name="Sukeda M."/>
            <person name="Yamane J."/>
            <person name="Yamasaki K."/>
            <person name="Shimizu M."/>
            <person name="Ohnishi K."/>
            <person name="Oshima S."/>
        </authorList>
    </citation>
    <scope>NUCLEOTIDE SEQUENCE [LARGE SCALE GENOMIC DNA]</scope>
    <source>
        <strain evidence="7">U-1</strain>
    </source>
</reference>
<evidence type="ECO:0000313" key="8">
    <source>
        <dbReference type="Proteomes" id="UP000180166"/>
    </source>
</evidence>